<dbReference type="PATRIC" id="fig|1423770.3.peg.1970"/>
<dbReference type="InterPro" id="IPR009319">
    <property type="entry name" value="Phage_A118_VSP1"/>
</dbReference>
<reference evidence="1 2" key="1">
    <citation type="journal article" date="2015" name="Genome Announc.">
        <title>Expanding the biotechnology potential of lactobacilli through comparative genomics of 213 strains and associated genera.</title>
        <authorList>
            <person name="Sun Z."/>
            <person name="Harris H.M."/>
            <person name="McCann A."/>
            <person name="Guo C."/>
            <person name="Argimon S."/>
            <person name="Zhang W."/>
            <person name="Yang X."/>
            <person name="Jeffery I.B."/>
            <person name="Cooney J.C."/>
            <person name="Kagawa T.F."/>
            <person name="Liu W."/>
            <person name="Song Y."/>
            <person name="Salvetti E."/>
            <person name="Wrobel A."/>
            <person name="Rasinkangas P."/>
            <person name="Parkhill J."/>
            <person name="Rea M.C."/>
            <person name="O'Sullivan O."/>
            <person name="Ritari J."/>
            <person name="Douillard F.P."/>
            <person name="Paul Ross R."/>
            <person name="Yang R."/>
            <person name="Briner A.E."/>
            <person name="Felis G.E."/>
            <person name="de Vos W.M."/>
            <person name="Barrangou R."/>
            <person name="Klaenhammer T.R."/>
            <person name="Caufield P.W."/>
            <person name="Cui Y."/>
            <person name="Zhang H."/>
            <person name="O'Toole P.W."/>
        </authorList>
    </citation>
    <scope>NUCLEOTIDE SEQUENCE [LARGE SCALE GENOMIC DNA]</scope>
    <source>
        <strain evidence="1 2">DSM 14500</strain>
    </source>
</reference>
<dbReference type="AlphaFoldDB" id="A0A0R1QMY9"/>
<dbReference type="EMBL" id="AZEZ01000004">
    <property type="protein sequence ID" value="KRL45916.1"/>
    <property type="molecule type" value="Genomic_DNA"/>
</dbReference>
<evidence type="ECO:0000313" key="1">
    <source>
        <dbReference type="EMBL" id="KRL45916.1"/>
    </source>
</evidence>
<evidence type="ECO:0000313" key="2">
    <source>
        <dbReference type="Proteomes" id="UP000050872"/>
    </source>
</evidence>
<dbReference type="STRING" id="1423770.FD29_GL001919"/>
<gene>
    <name evidence="1" type="ORF">FD29_GL001919</name>
</gene>
<name>A0A0R1QMY9_9LACO</name>
<dbReference type="Pfam" id="PF06152">
    <property type="entry name" value="Phage_min_cap2"/>
    <property type="match status" value="1"/>
</dbReference>
<proteinExistence type="predicted"/>
<dbReference type="Proteomes" id="UP000050872">
    <property type="component" value="Unassembled WGS sequence"/>
</dbReference>
<protein>
    <submittedName>
        <fullName evidence="1">Uncharacterized protein</fullName>
    </submittedName>
</protein>
<comment type="caution">
    <text evidence="1">The sequence shown here is derived from an EMBL/GenBank/DDBJ whole genome shotgun (WGS) entry which is preliminary data.</text>
</comment>
<organism evidence="1 2">
    <name type="scientific">Companilactobacillus mindensis DSM 14500</name>
    <dbReference type="NCBI Taxonomy" id="1423770"/>
    <lineage>
        <taxon>Bacteria</taxon>
        <taxon>Bacillati</taxon>
        <taxon>Bacillota</taxon>
        <taxon>Bacilli</taxon>
        <taxon>Lactobacillales</taxon>
        <taxon>Lactobacillaceae</taxon>
        <taxon>Companilactobacillus</taxon>
    </lineage>
</organism>
<sequence>MEGISTNPFEHPNTAKAIANGEIQQHQRALERKVRHDKKMIHYSEKMKDVVGQSHYKDMLSRHRSQLRDVVKNYDFLHRDYSREKIATGLSKKESNRITQKRIDQEAKLNSLKKEFGKAGFPKDMDEYRRVIYNRSDTRALRAHTSGREKGIVEPVIRYTDFIAKSNELNTKLIGLKTKDGRTVESYSQHMIARTFDTKNDESHGNVVRIGNSPDELVNDLKNGTVIEPDKEKLKTCLLKNGKNMMELNMSVQSHM</sequence>
<keyword evidence="2" id="KW-1185">Reference proteome</keyword>
<accession>A0A0R1QMY9</accession>